<feature type="region of interest" description="Disordered" evidence="5">
    <location>
        <begin position="108"/>
        <end position="180"/>
    </location>
</feature>
<keyword evidence="8" id="KW-1185">Reference proteome</keyword>
<feature type="compositionally biased region" description="Low complexity" evidence="5">
    <location>
        <begin position="118"/>
        <end position="149"/>
    </location>
</feature>
<keyword evidence="3" id="KW-0963">Cytoplasm</keyword>
<protein>
    <submittedName>
        <fullName evidence="7">H-NS histone family protein</fullName>
    </submittedName>
</protein>
<sequence>MSKPRTFQMGDSRFRKRVPQSAYGTTVINGTWCVFFKSNIFGKKATSAPAPATEPKTKAATKVAGNYARGPQPAKYRNPKSGATWSGRGRAPEWLASAKDRTRFLIEGDGAAASEPTSANKASKPKSAAKNGAVAKKGAAKGAVTTKLTATKERAATGRGTVSKSDVSKAARSRAQAVNS</sequence>
<dbReference type="InterPro" id="IPR027444">
    <property type="entry name" value="H-NS_C_dom"/>
</dbReference>
<feature type="compositionally biased region" description="Low complexity" evidence="5">
    <location>
        <begin position="45"/>
        <end position="64"/>
    </location>
</feature>
<dbReference type="PANTHER" id="PTHR38097:SF2">
    <property type="entry name" value="DNA-BINDING PROTEIN STPA"/>
    <property type="match status" value="1"/>
</dbReference>
<comment type="similarity">
    <text evidence="2">Belongs to the histone-like protein H-NS family.</text>
</comment>
<dbReference type="GO" id="GO:0003677">
    <property type="term" value="F:DNA binding"/>
    <property type="evidence" value="ECO:0007669"/>
    <property type="project" value="UniProtKB-KW"/>
</dbReference>
<feature type="region of interest" description="Disordered" evidence="5">
    <location>
        <begin position="45"/>
        <end position="89"/>
    </location>
</feature>
<evidence type="ECO:0000256" key="4">
    <source>
        <dbReference type="ARBA" id="ARBA00023125"/>
    </source>
</evidence>
<dbReference type="SMART" id="SM00528">
    <property type="entry name" value="HNS"/>
    <property type="match status" value="1"/>
</dbReference>
<name>A0A5B0GNA2_9BURK</name>
<evidence type="ECO:0000259" key="6">
    <source>
        <dbReference type="SMART" id="SM00528"/>
    </source>
</evidence>
<gene>
    <name evidence="7" type="ORF">FVF58_32455</name>
</gene>
<dbReference type="Proteomes" id="UP000325273">
    <property type="component" value="Unassembled WGS sequence"/>
</dbReference>
<dbReference type="PANTHER" id="PTHR38097">
    <property type="match status" value="1"/>
</dbReference>
<comment type="caution">
    <text evidence="7">The sequence shown here is derived from an EMBL/GenBank/DDBJ whole genome shotgun (WGS) entry which is preliminary data.</text>
</comment>
<evidence type="ECO:0000313" key="8">
    <source>
        <dbReference type="Proteomes" id="UP000325273"/>
    </source>
</evidence>
<evidence type="ECO:0000256" key="5">
    <source>
        <dbReference type="SAM" id="MobiDB-lite"/>
    </source>
</evidence>
<dbReference type="AlphaFoldDB" id="A0A5B0GNA2"/>
<comment type="subcellular location">
    <subcellularLocation>
        <location evidence="1">Cytoplasm</location>
        <location evidence="1">Nucleoid</location>
    </subcellularLocation>
</comment>
<reference evidence="7 8" key="1">
    <citation type="submission" date="2019-08" db="EMBL/GenBank/DDBJ databases">
        <title>Paraburkholderia sp. DCY113.</title>
        <authorList>
            <person name="Kang J."/>
        </authorList>
    </citation>
    <scope>NUCLEOTIDE SEQUENCE [LARGE SCALE GENOMIC DNA]</scope>
    <source>
        <strain evidence="7 8">DCY113</strain>
    </source>
</reference>
<proteinExistence type="inferred from homology"/>
<evidence type="ECO:0000256" key="2">
    <source>
        <dbReference type="ARBA" id="ARBA00010610"/>
    </source>
</evidence>
<accession>A0A5B0GNA2</accession>
<evidence type="ECO:0000256" key="3">
    <source>
        <dbReference type="ARBA" id="ARBA00022490"/>
    </source>
</evidence>
<dbReference type="Pfam" id="PF00816">
    <property type="entry name" value="Histone_HNS"/>
    <property type="match status" value="1"/>
</dbReference>
<evidence type="ECO:0000256" key="1">
    <source>
        <dbReference type="ARBA" id="ARBA00004453"/>
    </source>
</evidence>
<keyword evidence="4" id="KW-0238">DNA-binding</keyword>
<dbReference type="Gene3D" id="4.10.430.30">
    <property type="match status" value="1"/>
</dbReference>
<dbReference type="GO" id="GO:0009295">
    <property type="term" value="C:nucleoid"/>
    <property type="evidence" value="ECO:0007669"/>
    <property type="project" value="UniProtKB-SubCell"/>
</dbReference>
<dbReference type="SUPFAM" id="SSF81273">
    <property type="entry name" value="H-NS histone-like proteins"/>
    <property type="match status" value="1"/>
</dbReference>
<organism evidence="7 8">
    <name type="scientific">Paraburkholderia panacisoli</name>
    <dbReference type="NCBI Taxonomy" id="2603818"/>
    <lineage>
        <taxon>Bacteria</taxon>
        <taxon>Pseudomonadati</taxon>
        <taxon>Pseudomonadota</taxon>
        <taxon>Betaproteobacteria</taxon>
        <taxon>Burkholderiales</taxon>
        <taxon>Burkholderiaceae</taxon>
        <taxon>Paraburkholderia</taxon>
    </lineage>
</organism>
<feature type="domain" description="DNA-binding protein H-NS-like C-terminal" evidence="6">
    <location>
        <begin position="66"/>
        <end position="106"/>
    </location>
</feature>
<evidence type="ECO:0000313" key="7">
    <source>
        <dbReference type="EMBL" id="KAA1004325.1"/>
    </source>
</evidence>
<dbReference type="EMBL" id="VTUZ01000028">
    <property type="protein sequence ID" value="KAA1004325.1"/>
    <property type="molecule type" value="Genomic_DNA"/>
</dbReference>